<feature type="domain" description="HTH tetR-type" evidence="3">
    <location>
        <begin position="6"/>
        <end position="66"/>
    </location>
</feature>
<reference evidence="4 5" key="1">
    <citation type="submission" date="2017-11" db="EMBL/GenBank/DDBJ databases">
        <title>Draft Genome Sequence of Lactobacillus curieae NBRC 111893 isolated from Koso, a Japanese sugar-Vegetable Fermented Beverage.</title>
        <authorList>
            <person name="Chiou T.Y."/>
            <person name="Oshima K."/>
            <person name="Suda W."/>
            <person name="Hattori M."/>
            <person name="Takahashi T."/>
        </authorList>
    </citation>
    <scope>NUCLEOTIDE SEQUENCE [LARGE SCALE GENOMIC DNA]</scope>
    <source>
        <strain evidence="4 5">NBRC111893</strain>
    </source>
</reference>
<evidence type="ECO:0000256" key="2">
    <source>
        <dbReference type="PROSITE-ProRule" id="PRU00335"/>
    </source>
</evidence>
<dbReference type="PANTHER" id="PTHR43479:SF11">
    <property type="entry name" value="ACREF_ENVCD OPERON REPRESSOR-RELATED"/>
    <property type="match status" value="1"/>
</dbReference>
<evidence type="ECO:0000259" key="3">
    <source>
        <dbReference type="PROSITE" id="PS50977"/>
    </source>
</evidence>
<comment type="caution">
    <text evidence="4">The sequence shown here is derived from an EMBL/GenBank/DDBJ whole genome shotgun (WGS) entry which is preliminary data.</text>
</comment>
<evidence type="ECO:0000313" key="5">
    <source>
        <dbReference type="Proteomes" id="UP000286974"/>
    </source>
</evidence>
<sequence length="191" mass="21466">MKPKNESVRRQIIDAATELIIEYGVAGTSTVKVAKRINGAQSNIYSYFKSKEELISGVFLYHQSMMINAIEPVFDTTKSPQDLVADLVTELLLFADNHPASIQIISAFRAQPNLRSQLPTIADNQLLTEMFKLITRYQRDGIINQTPAEFIAEAIFSIVVNYSNAKLANESYAPKLTKEMVIQLITDFTFI</sequence>
<organism evidence="4 5">
    <name type="scientific">Lentilactobacillus kosonis</name>
    <dbReference type="NCBI Taxonomy" id="2810561"/>
    <lineage>
        <taxon>Bacteria</taxon>
        <taxon>Bacillati</taxon>
        <taxon>Bacillota</taxon>
        <taxon>Bacilli</taxon>
        <taxon>Lactobacillales</taxon>
        <taxon>Lactobacillaceae</taxon>
        <taxon>Lentilactobacillus</taxon>
    </lineage>
</organism>
<dbReference type="PRINTS" id="PR00455">
    <property type="entry name" value="HTHTETR"/>
</dbReference>
<keyword evidence="1 2" id="KW-0238">DNA-binding</keyword>
<dbReference type="GO" id="GO:0003677">
    <property type="term" value="F:DNA binding"/>
    <property type="evidence" value="ECO:0007669"/>
    <property type="project" value="UniProtKB-UniRule"/>
</dbReference>
<dbReference type="RefSeq" id="WP_125007542.1">
    <property type="nucleotide sequence ID" value="NZ_BEXA01000001.1"/>
</dbReference>
<dbReference type="SUPFAM" id="SSF46689">
    <property type="entry name" value="Homeodomain-like"/>
    <property type="match status" value="1"/>
</dbReference>
<evidence type="ECO:0000313" key="4">
    <source>
        <dbReference type="EMBL" id="GAY71916.1"/>
    </source>
</evidence>
<protein>
    <submittedName>
        <fullName evidence="4">Transcriptional regulator, TetR family</fullName>
    </submittedName>
</protein>
<dbReference type="OrthoDB" id="9809994at2"/>
<name>A0A401FI00_9LACO</name>
<dbReference type="Gene3D" id="1.10.357.10">
    <property type="entry name" value="Tetracycline Repressor, domain 2"/>
    <property type="match status" value="1"/>
</dbReference>
<feature type="DNA-binding region" description="H-T-H motif" evidence="2">
    <location>
        <begin position="29"/>
        <end position="48"/>
    </location>
</feature>
<dbReference type="Pfam" id="PF00440">
    <property type="entry name" value="TetR_N"/>
    <property type="match status" value="1"/>
</dbReference>
<dbReference type="PANTHER" id="PTHR43479">
    <property type="entry name" value="ACREF/ENVCD OPERON REPRESSOR-RELATED"/>
    <property type="match status" value="1"/>
</dbReference>
<dbReference type="InterPro" id="IPR050624">
    <property type="entry name" value="HTH-type_Tx_Regulator"/>
</dbReference>
<dbReference type="AlphaFoldDB" id="A0A401FI00"/>
<proteinExistence type="predicted"/>
<dbReference type="InterPro" id="IPR009057">
    <property type="entry name" value="Homeodomain-like_sf"/>
</dbReference>
<keyword evidence="5" id="KW-1185">Reference proteome</keyword>
<dbReference type="Proteomes" id="UP000286974">
    <property type="component" value="Unassembled WGS sequence"/>
</dbReference>
<dbReference type="PROSITE" id="PS50977">
    <property type="entry name" value="HTH_TETR_2"/>
    <property type="match status" value="1"/>
</dbReference>
<gene>
    <name evidence="4" type="ORF">NBRC111893_62</name>
</gene>
<accession>A0A401FI00</accession>
<dbReference type="EMBL" id="BEXA01000001">
    <property type="protein sequence ID" value="GAY71916.1"/>
    <property type="molecule type" value="Genomic_DNA"/>
</dbReference>
<dbReference type="InterPro" id="IPR001647">
    <property type="entry name" value="HTH_TetR"/>
</dbReference>
<evidence type="ECO:0000256" key="1">
    <source>
        <dbReference type="ARBA" id="ARBA00023125"/>
    </source>
</evidence>